<protein>
    <submittedName>
        <fullName evidence="2">Uncharacterized protein</fullName>
    </submittedName>
</protein>
<evidence type="ECO:0000313" key="2">
    <source>
        <dbReference type="EMBL" id="KAK4003724.1"/>
    </source>
</evidence>
<dbReference type="Proteomes" id="UP001234178">
    <property type="component" value="Unassembled WGS sequence"/>
</dbReference>
<feature type="region of interest" description="Disordered" evidence="1">
    <location>
        <begin position="1"/>
        <end position="29"/>
    </location>
</feature>
<proteinExistence type="predicted"/>
<reference evidence="2 3" key="1">
    <citation type="journal article" date="2023" name="Nucleic Acids Res.">
        <title>The hologenome of Daphnia magna reveals possible DNA methylation and microbiome-mediated evolution of the host genome.</title>
        <authorList>
            <person name="Chaturvedi A."/>
            <person name="Li X."/>
            <person name="Dhandapani V."/>
            <person name="Marshall H."/>
            <person name="Kissane S."/>
            <person name="Cuenca-Cambronero M."/>
            <person name="Asole G."/>
            <person name="Calvet F."/>
            <person name="Ruiz-Romero M."/>
            <person name="Marangio P."/>
            <person name="Guigo R."/>
            <person name="Rago D."/>
            <person name="Mirbahai L."/>
            <person name="Eastwood N."/>
            <person name="Colbourne J.K."/>
            <person name="Zhou J."/>
            <person name="Mallon E."/>
            <person name="Orsini L."/>
        </authorList>
    </citation>
    <scope>NUCLEOTIDE SEQUENCE [LARGE SCALE GENOMIC DNA]</scope>
    <source>
        <strain evidence="2">LRV0_1</strain>
    </source>
</reference>
<evidence type="ECO:0000256" key="1">
    <source>
        <dbReference type="SAM" id="MobiDB-lite"/>
    </source>
</evidence>
<comment type="caution">
    <text evidence="2">The sequence shown here is derived from an EMBL/GenBank/DDBJ whole genome shotgun (WGS) entry which is preliminary data.</text>
</comment>
<evidence type="ECO:0000313" key="3">
    <source>
        <dbReference type="Proteomes" id="UP001234178"/>
    </source>
</evidence>
<dbReference type="EMBL" id="JAOYFB010000001">
    <property type="protein sequence ID" value="KAK4003724.1"/>
    <property type="molecule type" value="Genomic_DNA"/>
</dbReference>
<keyword evidence="3" id="KW-1185">Reference proteome</keyword>
<sequence>MQLMPSHMGTTLSDSITKDFDESSSDSDDDDFHILRQRKILVDSSISELSSHIVPPSTSSKSAQIVACSQPGGPSPMDTAISVQLAPSPYLTAQEKAKLCKSRAAPPVSSQASLMVTVLKAALQPTLSSAIVFLVGRGGVLKSIDSLFLQYL</sequence>
<gene>
    <name evidence="2" type="ORF">OUZ56_005479</name>
</gene>
<accession>A0ABQ9YSW2</accession>
<organism evidence="2 3">
    <name type="scientific">Daphnia magna</name>
    <dbReference type="NCBI Taxonomy" id="35525"/>
    <lineage>
        <taxon>Eukaryota</taxon>
        <taxon>Metazoa</taxon>
        <taxon>Ecdysozoa</taxon>
        <taxon>Arthropoda</taxon>
        <taxon>Crustacea</taxon>
        <taxon>Branchiopoda</taxon>
        <taxon>Diplostraca</taxon>
        <taxon>Cladocera</taxon>
        <taxon>Anomopoda</taxon>
        <taxon>Daphniidae</taxon>
        <taxon>Daphnia</taxon>
    </lineage>
</organism>
<name>A0ABQ9YSW2_9CRUS</name>